<dbReference type="GO" id="GO:0016985">
    <property type="term" value="F:mannan endo-1,4-beta-mannosidase activity"/>
    <property type="evidence" value="ECO:0007669"/>
    <property type="project" value="InterPro"/>
</dbReference>
<name>A0A1Y2DTU2_9BASI</name>
<feature type="signal peptide" evidence="6">
    <location>
        <begin position="1"/>
        <end position="23"/>
    </location>
</feature>
<organism evidence="8 9">
    <name type="scientific">Leucosporidium creatinivorum</name>
    <dbReference type="NCBI Taxonomy" id="106004"/>
    <lineage>
        <taxon>Eukaryota</taxon>
        <taxon>Fungi</taxon>
        <taxon>Dikarya</taxon>
        <taxon>Basidiomycota</taxon>
        <taxon>Pucciniomycotina</taxon>
        <taxon>Microbotryomycetes</taxon>
        <taxon>Leucosporidiales</taxon>
        <taxon>Leucosporidium</taxon>
    </lineage>
</organism>
<evidence type="ECO:0000313" key="8">
    <source>
        <dbReference type="EMBL" id="ORY62712.1"/>
    </source>
</evidence>
<feature type="region of interest" description="Disordered" evidence="5">
    <location>
        <begin position="380"/>
        <end position="401"/>
    </location>
</feature>
<evidence type="ECO:0000256" key="3">
    <source>
        <dbReference type="ARBA" id="ARBA00023295"/>
    </source>
</evidence>
<feature type="active site" description="Proton donor" evidence="4">
    <location>
        <position position="140"/>
    </location>
</feature>
<keyword evidence="9" id="KW-1185">Reference proteome</keyword>
<feature type="chain" id="PRO_5012779251" description="GH26 domain-containing protein" evidence="6">
    <location>
        <begin position="24"/>
        <end position="434"/>
    </location>
</feature>
<dbReference type="PROSITE" id="PS51764">
    <property type="entry name" value="GH26"/>
    <property type="match status" value="1"/>
</dbReference>
<evidence type="ECO:0000256" key="6">
    <source>
        <dbReference type="SAM" id="SignalP"/>
    </source>
</evidence>
<keyword evidence="6" id="KW-0732">Signal</keyword>
<dbReference type="EMBL" id="MCGR01000070">
    <property type="protein sequence ID" value="ORY62712.1"/>
    <property type="molecule type" value="Genomic_DNA"/>
</dbReference>
<protein>
    <recommendedName>
        <fullName evidence="7">GH26 domain-containing protein</fullName>
    </recommendedName>
</protein>
<dbReference type="AlphaFoldDB" id="A0A1Y2DTU2"/>
<dbReference type="OrthoDB" id="428177at2759"/>
<dbReference type="Proteomes" id="UP000193467">
    <property type="component" value="Unassembled WGS sequence"/>
</dbReference>
<dbReference type="InterPro" id="IPR017853">
    <property type="entry name" value="GH"/>
</dbReference>
<dbReference type="Gene3D" id="3.20.20.80">
    <property type="entry name" value="Glycosidases"/>
    <property type="match status" value="1"/>
</dbReference>
<keyword evidence="2 4" id="KW-0378">Hydrolase</keyword>
<proteinExistence type="inferred from homology"/>
<comment type="similarity">
    <text evidence="1 4">Belongs to the glycosyl hydrolase 26 family.</text>
</comment>
<dbReference type="PANTHER" id="PTHR40079">
    <property type="entry name" value="MANNAN ENDO-1,4-BETA-MANNOSIDASE E-RELATED"/>
    <property type="match status" value="1"/>
</dbReference>
<evidence type="ECO:0000259" key="7">
    <source>
        <dbReference type="PROSITE" id="PS51764"/>
    </source>
</evidence>
<evidence type="ECO:0000313" key="9">
    <source>
        <dbReference type="Proteomes" id="UP000193467"/>
    </source>
</evidence>
<dbReference type="GO" id="GO:0006080">
    <property type="term" value="P:substituted mannan metabolic process"/>
    <property type="evidence" value="ECO:0007669"/>
    <property type="project" value="InterPro"/>
</dbReference>
<evidence type="ECO:0000256" key="1">
    <source>
        <dbReference type="ARBA" id="ARBA00007754"/>
    </source>
</evidence>
<dbReference type="PANTHER" id="PTHR40079:SF4">
    <property type="entry name" value="GH26 DOMAIN-CONTAINING PROTEIN-RELATED"/>
    <property type="match status" value="1"/>
</dbReference>
<comment type="caution">
    <text evidence="8">The sequence shown here is derived from an EMBL/GenBank/DDBJ whole genome shotgun (WGS) entry which is preliminary data.</text>
</comment>
<sequence>MLCAAASLLLAAWIAGTTPTAQGAAVLEPADGTVYFGAWLNLSDDTPLAFNKRMGFNASSFQMSQNIPLDPFDYVTGSGGEIDETLLEATQTNASLFLTVYPTTTLDLINSTSLTLLGEQILGYQSAPYNRSVFLRYAPEMQGDWFVYGLAPTSFLSGWKTMYTTIKSIAPDTVIVWSPNNAFGYPWGYSLSQAATTADQTLLDTNGDGDYTSADDAYSPYYPGDDYVDWAGFSYYEKGLTYPYVNNVAMPNGSFETAWIGDNDTVVTPFYSTYCETPARPCVVSEAGAAFHVNTTEGDGIGQLALEQLWWLDSWANSTFFATYPLVKMVQLFEFAKVEEEEQRDYRITYNSTLLSAFTSSLLASVPSLYQSPIYQADSSSSSDGTNADASGSASSASSTCPSLFGGAAPSLRGVGWEMLLGAVVGVLGAVFCL</sequence>
<dbReference type="InterPro" id="IPR022790">
    <property type="entry name" value="GH26_dom"/>
</dbReference>
<accession>A0A1Y2DTU2</accession>
<feature type="domain" description="GH26" evidence="7">
    <location>
        <begin position="1"/>
        <end position="358"/>
    </location>
</feature>
<dbReference type="InParanoid" id="A0A1Y2DTU2"/>
<dbReference type="SUPFAM" id="SSF51445">
    <property type="entry name" value="(Trans)glycosidases"/>
    <property type="match status" value="1"/>
</dbReference>
<keyword evidence="3 4" id="KW-0326">Glycosidase</keyword>
<reference evidence="8 9" key="1">
    <citation type="submission" date="2016-07" db="EMBL/GenBank/DDBJ databases">
        <title>Pervasive Adenine N6-methylation of Active Genes in Fungi.</title>
        <authorList>
            <consortium name="DOE Joint Genome Institute"/>
            <person name="Mondo S.J."/>
            <person name="Dannebaum R.O."/>
            <person name="Kuo R.C."/>
            <person name="Labutti K."/>
            <person name="Haridas S."/>
            <person name="Kuo A."/>
            <person name="Salamov A."/>
            <person name="Ahrendt S.R."/>
            <person name="Lipzen A."/>
            <person name="Sullivan W."/>
            <person name="Andreopoulos W.B."/>
            <person name="Clum A."/>
            <person name="Lindquist E."/>
            <person name="Daum C."/>
            <person name="Ramamoorthy G.K."/>
            <person name="Gryganskyi A."/>
            <person name="Culley D."/>
            <person name="Magnuson J.K."/>
            <person name="James T.Y."/>
            <person name="O'Malley M.A."/>
            <person name="Stajich J.E."/>
            <person name="Spatafora J.W."/>
            <person name="Visel A."/>
            <person name="Grigoriev I.V."/>
        </authorList>
    </citation>
    <scope>NUCLEOTIDE SEQUENCE [LARGE SCALE GENOMIC DNA]</scope>
    <source>
        <strain evidence="8 9">62-1032</strain>
    </source>
</reference>
<evidence type="ECO:0000256" key="4">
    <source>
        <dbReference type="PROSITE-ProRule" id="PRU01100"/>
    </source>
</evidence>
<feature type="compositionally biased region" description="Low complexity" evidence="5">
    <location>
        <begin position="380"/>
        <end position="400"/>
    </location>
</feature>
<evidence type="ECO:0000256" key="2">
    <source>
        <dbReference type="ARBA" id="ARBA00022801"/>
    </source>
</evidence>
<dbReference type="InterPro" id="IPR000805">
    <property type="entry name" value="Glyco_hydro_26"/>
</dbReference>
<feature type="active site" description="Nucleophile" evidence="4">
    <location>
        <position position="286"/>
    </location>
</feature>
<evidence type="ECO:0000256" key="5">
    <source>
        <dbReference type="SAM" id="MobiDB-lite"/>
    </source>
</evidence>
<gene>
    <name evidence="8" type="ORF">BCR35DRAFT_308942</name>
</gene>